<dbReference type="PANTHER" id="PTHR45138">
    <property type="entry name" value="REGULATORY COMPONENTS OF SENSORY TRANSDUCTION SYSTEM"/>
    <property type="match status" value="1"/>
</dbReference>
<dbReference type="Pfam" id="PF00990">
    <property type="entry name" value="GGDEF"/>
    <property type="match status" value="1"/>
</dbReference>
<name>A0A5K7YVN6_9BACT</name>
<evidence type="ECO:0000313" key="5">
    <source>
        <dbReference type="Proteomes" id="UP000427769"/>
    </source>
</evidence>
<dbReference type="NCBIfam" id="TIGR00254">
    <property type="entry name" value="GGDEF"/>
    <property type="match status" value="1"/>
</dbReference>
<protein>
    <recommendedName>
        <fullName evidence="1">diguanylate cyclase</fullName>
        <ecNumber evidence="1">2.7.7.65</ecNumber>
    </recommendedName>
</protein>
<dbReference type="PROSITE" id="PS50887">
    <property type="entry name" value="GGDEF"/>
    <property type="match status" value="1"/>
</dbReference>
<keyword evidence="5" id="KW-1185">Reference proteome</keyword>
<feature type="domain" description="GGDEF" evidence="3">
    <location>
        <begin position="1"/>
        <end position="131"/>
    </location>
</feature>
<dbReference type="AlphaFoldDB" id="A0A5K7YVN6"/>
<evidence type="ECO:0000256" key="2">
    <source>
        <dbReference type="ARBA" id="ARBA00034247"/>
    </source>
</evidence>
<dbReference type="PANTHER" id="PTHR45138:SF9">
    <property type="entry name" value="DIGUANYLATE CYCLASE DGCM-RELATED"/>
    <property type="match status" value="1"/>
</dbReference>
<dbReference type="GO" id="GO:0052621">
    <property type="term" value="F:diguanylate cyclase activity"/>
    <property type="evidence" value="ECO:0007669"/>
    <property type="project" value="UniProtKB-EC"/>
</dbReference>
<dbReference type="CDD" id="cd01949">
    <property type="entry name" value="GGDEF"/>
    <property type="match status" value="1"/>
</dbReference>
<sequence length="132" mass="14379">MEDIDHFKGINHEYGRIEVDNVIRHIVGCMRTKLRSTDRLARYGGEEFVVILPETPPQGAIQAAEIIRRNIAKASLEIGPDRSLKVTASAGVAGYNVLPDDIGLEELLRLADDALYKAKEAGRNRVVAAGGA</sequence>
<accession>A0A5K7YVN6</accession>
<dbReference type="EMBL" id="AP021875">
    <property type="protein sequence ID" value="BBO73376.1"/>
    <property type="molecule type" value="Genomic_DNA"/>
</dbReference>
<reference evidence="4 5" key="1">
    <citation type="submission" date="2019-11" db="EMBL/GenBank/DDBJ databases">
        <title>Comparative genomics of hydrocarbon-degrading Desulfosarcina strains.</title>
        <authorList>
            <person name="Watanabe M."/>
            <person name="Kojima H."/>
            <person name="Fukui M."/>
        </authorList>
    </citation>
    <scope>NUCLEOTIDE SEQUENCE [LARGE SCALE GENOMIC DNA]</scope>
    <source>
        <strain evidence="4 5">PP31</strain>
    </source>
</reference>
<dbReference type="SMART" id="SM00267">
    <property type="entry name" value="GGDEF"/>
    <property type="match status" value="1"/>
</dbReference>
<comment type="catalytic activity">
    <reaction evidence="2">
        <text>2 GTP = 3',3'-c-di-GMP + 2 diphosphate</text>
        <dbReference type="Rhea" id="RHEA:24898"/>
        <dbReference type="ChEBI" id="CHEBI:33019"/>
        <dbReference type="ChEBI" id="CHEBI:37565"/>
        <dbReference type="ChEBI" id="CHEBI:58805"/>
        <dbReference type="EC" id="2.7.7.65"/>
    </reaction>
</comment>
<dbReference type="GO" id="GO:1902201">
    <property type="term" value="P:negative regulation of bacterial-type flagellum-dependent cell motility"/>
    <property type="evidence" value="ECO:0007669"/>
    <property type="project" value="TreeGrafter"/>
</dbReference>
<dbReference type="KEGG" id="dwd:DSCW_07930"/>
<dbReference type="Proteomes" id="UP000427769">
    <property type="component" value="Chromosome"/>
</dbReference>
<dbReference type="EC" id="2.7.7.65" evidence="1"/>
<dbReference type="Gene3D" id="3.30.70.270">
    <property type="match status" value="1"/>
</dbReference>
<evidence type="ECO:0000256" key="1">
    <source>
        <dbReference type="ARBA" id="ARBA00012528"/>
    </source>
</evidence>
<dbReference type="InterPro" id="IPR043128">
    <property type="entry name" value="Rev_trsase/Diguanyl_cyclase"/>
</dbReference>
<gene>
    <name evidence="4" type="ORF">DSCW_07930</name>
</gene>
<dbReference type="InterPro" id="IPR050469">
    <property type="entry name" value="Diguanylate_Cyclase"/>
</dbReference>
<dbReference type="RefSeq" id="WP_155302488.1">
    <property type="nucleotide sequence ID" value="NZ_AP021875.1"/>
</dbReference>
<dbReference type="SUPFAM" id="SSF55073">
    <property type="entry name" value="Nucleotide cyclase"/>
    <property type="match status" value="1"/>
</dbReference>
<organism evidence="4 5">
    <name type="scientific">Desulfosarcina widdelii</name>
    <dbReference type="NCBI Taxonomy" id="947919"/>
    <lineage>
        <taxon>Bacteria</taxon>
        <taxon>Pseudomonadati</taxon>
        <taxon>Thermodesulfobacteriota</taxon>
        <taxon>Desulfobacteria</taxon>
        <taxon>Desulfobacterales</taxon>
        <taxon>Desulfosarcinaceae</taxon>
        <taxon>Desulfosarcina</taxon>
    </lineage>
</organism>
<proteinExistence type="predicted"/>
<dbReference type="InterPro" id="IPR000160">
    <property type="entry name" value="GGDEF_dom"/>
</dbReference>
<dbReference type="InterPro" id="IPR029787">
    <property type="entry name" value="Nucleotide_cyclase"/>
</dbReference>
<evidence type="ECO:0000313" key="4">
    <source>
        <dbReference type="EMBL" id="BBO73376.1"/>
    </source>
</evidence>
<dbReference type="GO" id="GO:0005886">
    <property type="term" value="C:plasma membrane"/>
    <property type="evidence" value="ECO:0007669"/>
    <property type="project" value="TreeGrafter"/>
</dbReference>
<dbReference type="GO" id="GO:0043709">
    <property type="term" value="P:cell adhesion involved in single-species biofilm formation"/>
    <property type="evidence" value="ECO:0007669"/>
    <property type="project" value="TreeGrafter"/>
</dbReference>
<evidence type="ECO:0000259" key="3">
    <source>
        <dbReference type="PROSITE" id="PS50887"/>
    </source>
</evidence>
<dbReference type="OrthoDB" id="9813903at2"/>